<keyword evidence="3 6" id="KW-0812">Transmembrane</keyword>
<comment type="subcellular location">
    <subcellularLocation>
        <location evidence="1">Cell membrane</location>
        <topology evidence="1">Multi-pass membrane protein</topology>
    </subcellularLocation>
</comment>
<evidence type="ECO:0000256" key="1">
    <source>
        <dbReference type="ARBA" id="ARBA00004651"/>
    </source>
</evidence>
<keyword evidence="5 6" id="KW-0472">Membrane</keyword>
<dbReference type="EMBL" id="JQHM01000002">
    <property type="protein sequence ID" value="KFX05793.1"/>
    <property type="molecule type" value="Genomic_DNA"/>
</dbReference>
<keyword evidence="2" id="KW-1003">Cell membrane</keyword>
<feature type="transmembrane region" description="Helical" evidence="6">
    <location>
        <begin position="42"/>
        <end position="67"/>
    </location>
</feature>
<evidence type="ECO:0000256" key="4">
    <source>
        <dbReference type="ARBA" id="ARBA00022989"/>
    </source>
</evidence>
<dbReference type="Proteomes" id="UP000032874">
    <property type="component" value="Unassembled WGS sequence"/>
</dbReference>
<comment type="caution">
    <text evidence="7">The sequence shown here is derived from an EMBL/GenBank/DDBJ whole genome shotgun (WGS) entry which is preliminary data.</text>
</comment>
<feature type="transmembrane region" description="Helical" evidence="6">
    <location>
        <begin position="129"/>
        <end position="146"/>
    </location>
</feature>
<keyword evidence="4 6" id="KW-1133">Transmembrane helix</keyword>
<dbReference type="RefSeq" id="WP_039323592.1">
    <property type="nucleotide sequence ID" value="NZ_JQHM01000002.1"/>
</dbReference>
<dbReference type="PANTHER" id="PTHR30086:SF19">
    <property type="entry name" value="THREONINE EFFLUX PROTEIN"/>
    <property type="match status" value="1"/>
</dbReference>
<dbReference type="eggNOG" id="COG1280">
    <property type="taxonomic scope" value="Bacteria"/>
</dbReference>
<evidence type="ECO:0000256" key="6">
    <source>
        <dbReference type="SAM" id="Phobius"/>
    </source>
</evidence>
<organism evidence="7 8">
    <name type="scientific">Pectobacterium betavasculorum</name>
    <dbReference type="NCBI Taxonomy" id="55207"/>
    <lineage>
        <taxon>Bacteria</taxon>
        <taxon>Pseudomonadati</taxon>
        <taxon>Pseudomonadota</taxon>
        <taxon>Gammaproteobacteria</taxon>
        <taxon>Enterobacterales</taxon>
        <taxon>Pectobacteriaceae</taxon>
        <taxon>Pectobacterium</taxon>
    </lineage>
</organism>
<evidence type="ECO:0000313" key="8">
    <source>
        <dbReference type="Proteomes" id="UP000032874"/>
    </source>
</evidence>
<evidence type="ECO:0000256" key="5">
    <source>
        <dbReference type="ARBA" id="ARBA00023136"/>
    </source>
</evidence>
<dbReference type="STRING" id="55207.KP22_07955"/>
<evidence type="ECO:0000256" key="2">
    <source>
        <dbReference type="ARBA" id="ARBA00022475"/>
    </source>
</evidence>
<dbReference type="PANTHER" id="PTHR30086">
    <property type="entry name" value="ARGININE EXPORTER PROTEIN ARGO"/>
    <property type="match status" value="1"/>
</dbReference>
<feature type="transmembrane region" description="Helical" evidence="6">
    <location>
        <begin position="152"/>
        <end position="176"/>
    </location>
</feature>
<protein>
    <recommendedName>
        <fullName evidence="9">Threonine transporter</fullName>
    </recommendedName>
</protein>
<sequence>MENIAFMLFAISGTLLLGAMNPGESFLLVARTTVATSRLNGIATALSMGTGSLIFSLAAMFGLQAIIKTMPDFYFFIRILGGCYLIYLAYKFTLKKNKATVDHITPGVEQQSFIQSYFQGLIIQLSNPNTALVFASVFSALLSHTLPFEMYFILPAIAFSIDTLWYIFVAVVLSYQRPRNTYLNYKKWFDITAGVLMLFLGVKTLYIAFTQANPF</sequence>
<gene>
    <name evidence="7" type="ORF">KP22_07955</name>
</gene>
<name>A0A093UC01_9GAMM</name>
<dbReference type="Pfam" id="PF01810">
    <property type="entry name" value="LysE"/>
    <property type="match status" value="1"/>
</dbReference>
<dbReference type="InterPro" id="IPR001123">
    <property type="entry name" value="LeuE-type"/>
</dbReference>
<feature type="transmembrane region" description="Helical" evidence="6">
    <location>
        <begin position="188"/>
        <end position="209"/>
    </location>
</feature>
<dbReference type="GO" id="GO:0005886">
    <property type="term" value="C:plasma membrane"/>
    <property type="evidence" value="ECO:0007669"/>
    <property type="project" value="UniProtKB-SubCell"/>
</dbReference>
<feature type="transmembrane region" description="Helical" evidence="6">
    <location>
        <begin position="6"/>
        <end position="30"/>
    </location>
</feature>
<dbReference type="GO" id="GO:0015171">
    <property type="term" value="F:amino acid transmembrane transporter activity"/>
    <property type="evidence" value="ECO:0007669"/>
    <property type="project" value="TreeGrafter"/>
</dbReference>
<accession>A0A093UC01</accession>
<feature type="transmembrane region" description="Helical" evidence="6">
    <location>
        <begin position="73"/>
        <end position="90"/>
    </location>
</feature>
<proteinExistence type="predicted"/>
<evidence type="ECO:0000313" key="7">
    <source>
        <dbReference type="EMBL" id="KFX05793.1"/>
    </source>
</evidence>
<evidence type="ECO:0008006" key="9">
    <source>
        <dbReference type="Google" id="ProtNLM"/>
    </source>
</evidence>
<reference evidence="7 8" key="1">
    <citation type="submission" date="2014-08" db="EMBL/GenBank/DDBJ databases">
        <title>Genome sequences of NCPPB Pectobacterium isolates.</title>
        <authorList>
            <person name="Glover R.H."/>
            <person name="Sapp M."/>
            <person name="Elphinstone J."/>
        </authorList>
    </citation>
    <scope>NUCLEOTIDE SEQUENCE [LARGE SCALE GENOMIC DNA]</scope>
    <source>
        <strain evidence="7 8">NCPPB 2795</strain>
    </source>
</reference>
<dbReference type="AlphaFoldDB" id="A0A093UC01"/>
<evidence type="ECO:0000256" key="3">
    <source>
        <dbReference type="ARBA" id="ARBA00022692"/>
    </source>
</evidence>